<dbReference type="InterPro" id="IPR000719">
    <property type="entry name" value="Prot_kinase_dom"/>
</dbReference>
<dbReference type="Pfam" id="PF14559">
    <property type="entry name" value="TPR_19"/>
    <property type="match status" value="1"/>
</dbReference>
<dbReference type="InterPro" id="IPR011009">
    <property type="entry name" value="Kinase-like_dom_sf"/>
</dbReference>
<dbReference type="Proteomes" id="UP000620127">
    <property type="component" value="Unassembled WGS sequence"/>
</dbReference>
<dbReference type="SUPFAM" id="SSF48452">
    <property type="entry name" value="TPR-like"/>
    <property type="match status" value="1"/>
</dbReference>
<dbReference type="PANTHER" id="PTHR12558:SF13">
    <property type="entry name" value="CELL DIVISION CYCLE PROTEIN 27 HOMOLOG"/>
    <property type="match status" value="1"/>
</dbReference>
<proteinExistence type="predicted"/>
<dbReference type="Gene3D" id="1.10.510.10">
    <property type="entry name" value="Transferase(Phosphotransferase) domain 1"/>
    <property type="match status" value="1"/>
</dbReference>
<gene>
    <name evidence="2" type="ORF">GCM10011282_19970</name>
</gene>
<evidence type="ECO:0000313" key="2">
    <source>
        <dbReference type="EMBL" id="GGX13850.1"/>
    </source>
</evidence>
<dbReference type="InterPro" id="IPR011990">
    <property type="entry name" value="TPR-like_helical_dom_sf"/>
</dbReference>
<dbReference type="SMART" id="SM00028">
    <property type="entry name" value="TPR"/>
    <property type="match status" value="4"/>
</dbReference>
<dbReference type="InterPro" id="IPR019734">
    <property type="entry name" value="TPR_rpt"/>
</dbReference>
<reference evidence="3" key="1">
    <citation type="journal article" date="2019" name="Int. J. Syst. Evol. Microbiol.">
        <title>The Global Catalogue of Microorganisms (GCM) 10K type strain sequencing project: providing services to taxonomists for standard genome sequencing and annotation.</title>
        <authorList>
            <consortium name="The Broad Institute Genomics Platform"/>
            <consortium name="The Broad Institute Genome Sequencing Center for Infectious Disease"/>
            <person name="Wu L."/>
            <person name="Ma J."/>
        </authorList>
    </citation>
    <scope>NUCLEOTIDE SEQUENCE [LARGE SCALE GENOMIC DNA]</scope>
    <source>
        <strain evidence="3">KCTC 23916</strain>
    </source>
</reference>
<protein>
    <recommendedName>
        <fullName evidence="1">Protein kinase domain-containing protein</fullName>
    </recommendedName>
</protein>
<dbReference type="PANTHER" id="PTHR12558">
    <property type="entry name" value="CELL DIVISION CYCLE 16,23,27"/>
    <property type="match status" value="1"/>
</dbReference>
<dbReference type="RefSeq" id="WP_189345990.1">
    <property type="nucleotide sequence ID" value="NZ_BMYT01000003.1"/>
</dbReference>
<keyword evidence="3" id="KW-1185">Reference proteome</keyword>
<feature type="domain" description="Protein kinase" evidence="1">
    <location>
        <begin position="17"/>
        <end position="264"/>
    </location>
</feature>
<dbReference type="Gene3D" id="1.25.40.10">
    <property type="entry name" value="Tetratricopeptide repeat domain"/>
    <property type="match status" value="1"/>
</dbReference>
<sequence>MVPSTFEFRLPDSLQHYRLDVRISDSDLFSVYQAWDSKLQRTVLIHAIRYMAAGSISDGASDDHSLNLLYLQRARQVAALQHPAFSRIHALEEFDRYFILITEAIQGKSLVDLVQRSALDTELALKYVRHLATALHEAHAVGLVHGNLHNANLVQDNLGMLRMSSIEFVLHQSIDLRIDGLPECSPSDPRRDVYSLGLLLLALVTGRFSHPAQVSPQDMALSWPDKLPQEIRKLIVDMTTQQAEQFLTSQQVIERCSQILSEYFHSTTSSAINLPKLKQDLQEMRNQRRRHTLAITALLVVLTGVGIWQLPTYFPKLISYLTPFSESNELAQAARDLTEYTYKTDAKLLDAAEAHLQKILQRNSEHAAAVAYTSILYLSKYNAEKRDEIWFQKAKAGAQRAMTLNGELAISLIAQAKVLQWHHRLDEALDLSSRARKLDPDNLLAWHSQVSVLLEMRQFSEAIPLAMEGANKFPRDRYLLDLQGGMYLSQKKFNEAEAVLNTSLQRQPDSPLAYSLLAECLTLQERNVEALRVIQQGLQVRPNVNLYSALANAKFRAGEYADAAAAFSQTVSRDKGVAGSYLRWFEYAESLMWVEGRENDAVQAYQRALELLDIRFSRSPDDATLLSIKSMIMARLNDFPQATTLANRTIARKSEDPYVHFWLAYTFELLQQREQALAELKLSKHFGIPNQMLETHPGLRSLREDPRFASL</sequence>
<evidence type="ECO:0000259" key="1">
    <source>
        <dbReference type="PROSITE" id="PS50011"/>
    </source>
</evidence>
<dbReference type="PROSITE" id="PS50011">
    <property type="entry name" value="PROTEIN_KINASE_DOM"/>
    <property type="match status" value="1"/>
</dbReference>
<dbReference type="EMBL" id="BMYT01000003">
    <property type="protein sequence ID" value="GGX13850.1"/>
    <property type="molecule type" value="Genomic_DNA"/>
</dbReference>
<dbReference type="SMART" id="SM00220">
    <property type="entry name" value="S_TKc"/>
    <property type="match status" value="1"/>
</dbReference>
<name>A0ABQ2XEP2_9BURK</name>
<organism evidence="2 3">
    <name type="scientific">Undibacterium macrobrachii</name>
    <dbReference type="NCBI Taxonomy" id="1119058"/>
    <lineage>
        <taxon>Bacteria</taxon>
        <taxon>Pseudomonadati</taxon>
        <taxon>Pseudomonadota</taxon>
        <taxon>Betaproteobacteria</taxon>
        <taxon>Burkholderiales</taxon>
        <taxon>Oxalobacteraceae</taxon>
        <taxon>Undibacterium</taxon>
    </lineage>
</organism>
<comment type="caution">
    <text evidence="2">The sequence shown here is derived from an EMBL/GenBank/DDBJ whole genome shotgun (WGS) entry which is preliminary data.</text>
</comment>
<evidence type="ECO:0000313" key="3">
    <source>
        <dbReference type="Proteomes" id="UP000620127"/>
    </source>
</evidence>
<dbReference type="Gene3D" id="3.30.200.20">
    <property type="entry name" value="Phosphorylase Kinase, domain 1"/>
    <property type="match status" value="1"/>
</dbReference>
<accession>A0ABQ2XEP2</accession>
<dbReference type="SUPFAM" id="SSF56112">
    <property type="entry name" value="Protein kinase-like (PK-like)"/>
    <property type="match status" value="1"/>
</dbReference>